<dbReference type="Pfam" id="PF16979">
    <property type="entry name" value="SIN1_PH"/>
    <property type="match status" value="1"/>
</dbReference>
<dbReference type="InterPro" id="IPR031313">
    <property type="entry name" value="Sin1_PH_dom"/>
</dbReference>
<reference evidence="6 7" key="1">
    <citation type="journal article" date="2023" name="Elife">
        <title>Identification of key yeast species and microbe-microbe interactions impacting larval growth of Drosophila in the wild.</title>
        <authorList>
            <person name="Mure A."/>
            <person name="Sugiura Y."/>
            <person name="Maeda R."/>
            <person name="Honda K."/>
            <person name="Sakurai N."/>
            <person name="Takahashi Y."/>
            <person name="Watada M."/>
            <person name="Katoh T."/>
            <person name="Gotoh A."/>
            <person name="Gotoh Y."/>
            <person name="Taniguchi I."/>
            <person name="Nakamura K."/>
            <person name="Hayashi T."/>
            <person name="Katayama T."/>
            <person name="Uemura T."/>
            <person name="Hattori Y."/>
        </authorList>
    </citation>
    <scope>NUCLEOTIDE SEQUENCE [LARGE SCALE GENOMIC DNA]</scope>
    <source>
        <strain evidence="6 7">SC-9</strain>
    </source>
</reference>
<dbReference type="RefSeq" id="XP_064851428.1">
    <property type="nucleotide sequence ID" value="XM_064995356.1"/>
</dbReference>
<evidence type="ECO:0000256" key="2">
    <source>
        <dbReference type="SAM" id="MobiDB-lite"/>
    </source>
</evidence>
<dbReference type="Pfam" id="PF16978">
    <property type="entry name" value="CRIM"/>
    <property type="match status" value="1"/>
</dbReference>
<evidence type="ECO:0000259" key="3">
    <source>
        <dbReference type="Pfam" id="PF16978"/>
    </source>
</evidence>
<feature type="region of interest" description="Disordered" evidence="2">
    <location>
        <begin position="807"/>
        <end position="832"/>
    </location>
</feature>
<dbReference type="GO" id="GO:0005737">
    <property type="term" value="C:cytoplasm"/>
    <property type="evidence" value="ECO:0007669"/>
    <property type="project" value="TreeGrafter"/>
</dbReference>
<dbReference type="Pfam" id="PF23164">
    <property type="entry name" value="UBL_AVO1"/>
    <property type="match status" value="1"/>
</dbReference>
<dbReference type="Gene3D" id="2.30.29.30">
    <property type="entry name" value="Pleckstrin-homology domain (PH domain)/Phosphotyrosine-binding domain (PTB)"/>
    <property type="match status" value="1"/>
</dbReference>
<dbReference type="PANTHER" id="PTHR13335">
    <property type="entry name" value="TARGET OF RAPAMYCIN COMPLEX 2 SUBUNIT MAPKAP1"/>
    <property type="match status" value="1"/>
</dbReference>
<protein>
    <submittedName>
        <fullName evidence="6">Avo1 protein</fullName>
    </submittedName>
</protein>
<evidence type="ECO:0000259" key="5">
    <source>
        <dbReference type="Pfam" id="PF23164"/>
    </source>
</evidence>
<proteinExistence type="inferred from homology"/>
<dbReference type="GO" id="GO:0005886">
    <property type="term" value="C:plasma membrane"/>
    <property type="evidence" value="ECO:0007669"/>
    <property type="project" value="TreeGrafter"/>
</dbReference>
<keyword evidence="7" id="KW-1185">Reference proteome</keyword>
<evidence type="ECO:0000259" key="4">
    <source>
        <dbReference type="Pfam" id="PF16979"/>
    </source>
</evidence>
<feature type="region of interest" description="Disordered" evidence="2">
    <location>
        <begin position="398"/>
        <end position="420"/>
    </location>
</feature>
<evidence type="ECO:0000313" key="7">
    <source>
        <dbReference type="Proteomes" id="UP001360560"/>
    </source>
</evidence>
<organism evidence="6 7">
    <name type="scientific">Saccharomycopsis crataegensis</name>
    <dbReference type="NCBI Taxonomy" id="43959"/>
    <lineage>
        <taxon>Eukaryota</taxon>
        <taxon>Fungi</taxon>
        <taxon>Dikarya</taxon>
        <taxon>Ascomycota</taxon>
        <taxon>Saccharomycotina</taxon>
        <taxon>Saccharomycetes</taxon>
        <taxon>Saccharomycopsidaceae</taxon>
        <taxon>Saccharomycopsis</taxon>
    </lineage>
</organism>
<feature type="compositionally biased region" description="Acidic residues" evidence="2">
    <location>
        <begin position="230"/>
        <end position="244"/>
    </location>
</feature>
<dbReference type="GeneID" id="90072407"/>
<dbReference type="GO" id="GO:0038203">
    <property type="term" value="P:TORC2 signaling"/>
    <property type="evidence" value="ECO:0007669"/>
    <property type="project" value="TreeGrafter"/>
</dbReference>
<dbReference type="GO" id="GO:0031932">
    <property type="term" value="C:TORC2 complex"/>
    <property type="evidence" value="ECO:0007669"/>
    <property type="project" value="InterPro"/>
</dbReference>
<feature type="domain" description="AVO1/Sin1 ubiquitin-like" evidence="5">
    <location>
        <begin position="675"/>
        <end position="757"/>
    </location>
</feature>
<evidence type="ECO:0000313" key="6">
    <source>
        <dbReference type="EMBL" id="GMM34428.1"/>
    </source>
</evidence>
<feature type="region of interest" description="Disordered" evidence="2">
    <location>
        <begin position="100"/>
        <end position="205"/>
    </location>
</feature>
<dbReference type="Proteomes" id="UP001360560">
    <property type="component" value="Unassembled WGS sequence"/>
</dbReference>
<feature type="compositionally biased region" description="Low complexity" evidence="2">
    <location>
        <begin position="245"/>
        <end position="254"/>
    </location>
</feature>
<feature type="compositionally biased region" description="Basic and acidic residues" evidence="2">
    <location>
        <begin position="160"/>
        <end position="177"/>
    </location>
</feature>
<dbReference type="InterPro" id="IPR056385">
    <property type="entry name" value="UBL_AVO1/Sin1"/>
</dbReference>
<name>A0AAV5QHV8_9ASCO</name>
<sequence length="958" mass="109203">MAFPQDVNYIINKLRDSYLRDNDNDMSKRIMKPYLGHSEFQDMYYSQPGMVKINTKNPQRFEMMNLRIVGENKRFMENLHSNAESPPIQSNFYQNIRNRSKKYDSGSESDSESDVNKQQISPTDTKNQQSNILSTELKNSRAGSRKSSGESARSSVTIQADKHRKPDMTHRISNIKEETEDDEASSLQSPIITPNNSKNITRFQNLRKNTYRSSIGKFFTKNTNQKRDDNDDSDSSDEDDDSLSEEINSLNSSNVKSMRNEQMGQLIVDDNDDPENVNEDEDLINIDHEDNLDETSSFDSLSNDESLIDGSFTDDDDGADSIMDIAFERAALQWKINRDGTYLTTSGDSKLPTNEGTGVSISDSINSQIFGDSDNSFHSQVTPSKSSKKLYLKKPEMTIGQKQRSNSETQEKHPMLKTKISKSNRSVPNRTIKFHKSQENTSDNKITFRKIEIIRSSNSPPVSKLSSIMTENKKKSCMSPLERYDVISGENLNNRVATAINVYIPSSKRFCDCPLKIKVKKTSKVIELIGFILLKYTNTESTETKGEKKYLNLNKWKLQLSDEGEIIDEGFGILDRTQSIEIYGADEVSIIEVGNEEAKKNNSLTPLPFDISEDGNKQASNNANIASTTNANNDDKNFEDPMSNMLTLTQSPLAQSIISHDRTFMDRKLEVPSEKTVELRVFLYPESSKYDRLSFKTTATVKSIIERYCALKRLNQELYSVQILNENFILNDQDLISCLDNEQDVQILSKQVAKTLNKETQTYAKMPQIKAVKTAKNSPYLDSAYQKGNALSNSGFSNFFQQKAGQSPRKASGLLSSSLNRTKQKLRSSSKPATYDLVNEPLSRLKIKRYTVWRRQQVNFISRHEKVLTIDGDYIYVLPSETSTSYHSTKTSSFHISQMIRAKQSRKYPNNFKIITKRKNSQELKRYDFEAPSPEISAEIVHNLLNLKETYRMNNSRY</sequence>
<gene>
    <name evidence="6" type="ORF">DASC09_017530</name>
</gene>
<feature type="domain" description="CRIM" evidence="3">
    <location>
        <begin position="463"/>
        <end position="601"/>
    </location>
</feature>
<comment type="caution">
    <text evidence="6">The sequence shown here is derived from an EMBL/GenBank/DDBJ whole genome shotgun (WGS) entry which is preliminary data.</text>
</comment>
<dbReference type="InterPro" id="IPR031567">
    <property type="entry name" value="CRIM_dom"/>
</dbReference>
<dbReference type="InterPro" id="IPR008828">
    <property type="entry name" value="Sin1/Avo1"/>
</dbReference>
<evidence type="ECO:0000256" key="1">
    <source>
        <dbReference type="ARBA" id="ARBA00009407"/>
    </source>
</evidence>
<comment type="similarity">
    <text evidence="1">Belongs to the SIN1 family.</text>
</comment>
<dbReference type="AlphaFoldDB" id="A0AAV5QHV8"/>
<feature type="domain" description="SIN1-type PH" evidence="4">
    <location>
        <begin position="848"/>
        <end position="947"/>
    </location>
</feature>
<feature type="compositionally biased region" description="Polar residues" evidence="2">
    <location>
        <begin position="185"/>
        <end position="205"/>
    </location>
</feature>
<feature type="region of interest" description="Disordered" evidence="2">
    <location>
        <begin position="217"/>
        <end position="259"/>
    </location>
</feature>
<dbReference type="InterPro" id="IPR011993">
    <property type="entry name" value="PH-like_dom_sf"/>
</dbReference>
<dbReference type="GO" id="GO:0005546">
    <property type="term" value="F:phosphatidylinositol-4,5-bisphosphate binding"/>
    <property type="evidence" value="ECO:0007669"/>
    <property type="project" value="TreeGrafter"/>
</dbReference>
<dbReference type="PANTHER" id="PTHR13335:SF1">
    <property type="entry name" value="TARGET OF RAPAMYCIN COMPLEX 2 SUBUNIT MAPKAP1"/>
    <property type="match status" value="1"/>
</dbReference>
<feature type="compositionally biased region" description="Polar residues" evidence="2">
    <location>
        <begin position="116"/>
        <end position="137"/>
    </location>
</feature>
<accession>A0AAV5QHV8</accession>
<dbReference type="EMBL" id="BTFZ01000002">
    <property type="protein sequence ID" value="GMM34428.1"/>
    <property type="molecule type" value="Genomic_DNA"/>
</dbReference>
<feature type="compositionally biased region" description="Low complexity" evidence="2">
    <location>
        <begin position="140"/>
        <end position="155"/>
    </location>
</feature>